<protein>
    <submittedName>
        <fullName evidence="6">Phosphoribosylformimino-5-aminoimidazole carboxamide ribotide isomerase</fullName>
    </submittedName>
</protein>
<dbReference type="GO" id="GO:0003949">
    <property type="term" value="F:1-(5-phosphoribosyl)-5-[(5-phosphoribosylamino)methylideneamino]imidazole-4-carboxamide isomerase activity"/>
    <property type="evidence" value="ECO:0007669"/>
    <property type="project" value="InterPro"/>
</dbReference>
<evidence type="ECO:0000256" key="2">
    <source>
        <dbReference type="ARBA" id="ARBA00022605"/>
    </source>
</evidence>
<dbReference type="GO" id="GO:0000162">
    <property type="term" value="P:L-tryptophan biosynthetic process"/>
    <property type="evidence" value="ECO:0007669"/>
    <property type="project" value="TreeGrafter"/>
</dbReference>
<keyword evidence="2 5" id="KW-0028">Amino-acid biosynthesis</keyword>
<dbReference type="AlphaFoldDB" id="A0A1G9AVI0"/>
<comment type="similarity">
    <text evidence="1 5">Belongs to the HisA/HisF family.</text>
</comment>
<sequence>MHIIPVIDLMHGQVVQAIQGQRQHYRPIQSQLTESHALLDIVAAILQVYPFDCVYIADLNAITRDTKYPHHRDLIAQTMQVFPQLQWWVDAAIQHVAELQAWQQIGTIPIIASEGLNDIEAYHMLKQYAPEAVLSLDFFAEGYRGPAELLNNPGLWPANTILMSLPAVGANQGPDLSLLQQMQQQAPLKHFYAAGGVRNLADTLALQQTNAAGVLVASALHQKRVTTRDLVHLASLRH</sequence>
<evidence type="ECO:0000313" key="7">
    <source>
        <dbReference type="Proteomes" id="UP000198629"/>
    </source>
</evidence>
<dbReference type="Proteomes" id="UP000198629">
    <property type="component" value="Unassembled WGS sequence"/>
</dbReference>
<dbReference type="GO" id="GO:0005737">
    <property type="term" value="C:cytoplasm"/>
    <property type="evidence" value="ECO:0007669"/>
    <property type="project" value="TreeGrafter"/>
</dbReference>
<name>A0A1G9AVI0_9PROT</name>
<comment type="pathway">
    <text evidence="4">Amino-acid biosynthesis.</text>
</comment>
<dbReference type="Pfam" id="PF00977">
    <property type="entry name" value="His_biosynth"/>
    <property type="match status" value="1"/>
</dbReference>
<dbReference type="SUPFAM" id="SSF51366">
    <property type="entry name" value="Ribulose-phoshate binding barrel"/>
    <property type="match status" value="1"/>
</dbReference>
<dbReference type="GO" id="GO:0000105">
    <property type="term" value="P:L-histidine biosynthetic process"/>
    <property type="evidence" value="ECO:0007669"/>
    <property type="project" value="UniProtKB-KW"/>
</dbReference>
<gene>
    <name evidence="6" type="ORF">SAMN05192566_0839</name>
</gene>
<keyword evidence="7" id="KW-1185">Reference proteome</keyword>
<dbReference type="EMBL" id="FNFX01000002">
    <property type="protein sequence ID" value="SDK31247.1"/>
    <property type="molecule type" value="Genomic_DNA"/>
</dbReference>
<dbReference type="PANTHER" id="PTHR43090:SF2">
    <property type="entry name" value="1-(5-PHOSPHORIBOSYL)-5-[(5-PHOSPHORIBOSYLAMINO)METHYLIDENEAMINO] IMIDAZOLE-4-CARBOXAMIDE ISOMERASE"/>
    <property type="match status" value="1"/>
</dbReference>
<organism evidence="6 7">
    <name type="scientific">Methylophilus rhizosphaerae</name>
    <dbReference type="NCBI Taxonomy" id="492660"/>
    <lineage>
        <taxon>Bacteria</taxon>
        <taxon>Pseudomonadati</taxon>
        <taxon>Pseudomonadota</taxon>
        <taxon>Betaproteobacteria</taxon>
        <taxon>Nitrosomonadales</taxon>
        <taxon>Methylophilaceae</taxon>
        <taxon>Methylophilus</taxon>
    </lineage>
</organism>
<dbReference type="InterPro" id="IPR011060">
    <property type="entry name" value="RibuloseP-bd_barrel"/>
</dbReference>
<dbReference type="InterPro" id="IPR044524">
    <property type="entry name" value="Isoase_HisA-like"/>
</dbReference>
<accession>A0A1G9AVI0</accession>
<keyword evidence="6" id="KW-0413">Isomerase</keyword>
<evidence type="ECO:0000256" key="3">
    <source>
        <dbReference type="ARBA" id="ARBA00023102"/>
    </source>
</evidence>
<evidence type="ECO:0000313" key="6">
    <source>
        <dbReference type="EMBL" id="SDK31247.1"/>
    </source>
</evidence>
<proteinExistence type="inferred from homology"/>
<reference evidence="7" key="1">
    <citation type="submission" date="2016-10" db="EMBL/GenBank/DDBJ databases">
        <authorList>
            <person name="Varghese N."/>
            <person name="Submissions S."/>
        </authorList>
    </citation>
    <scope>NUCLEOTIDE SEQUENCE [LARGE SCALE GENOMIC DNA]</scope>
    <source>
        <strain evidence="7">CBMB127</strain>
    </source>
</reference>
<dbReference type="STRING" id="492660.SAMN05192566_0839"/>
<dbReference type="RefSeq" id="WP_091470594.1">
    <property type="nucleotide sequence ID" value="NZ_FNFX01000002.1"/>
</dbReference>
<keyword evidence="3 5" id="KW-0368">Histidine biosynthesis</keyword>
<evidence type="ECO:0000256" key="1">
    <source>
        <dbReference type="ARBA" id="ARBA00009667"/>
    </source>
</evidence>
<dbReference type="OrthoDB" id="8535539at2"/>
<evidence type="ECO:0000256" key="4">
    <source>
        <dbReference type="ARBA" id="ARBA00029440"/>
    </source>
</evidence>
<evidence type="ECO:0000256" key="5">
    <source>
        <dbReference type="RuleBase" id="RU003657"/>
    </source>
</evidence>
<dbReference type="CDD" id="cd04723">
    <property type="entry name" value="HisA_HisF"/>
    <property type="match status" value="1"/>
</dbReference>
<dbReference type="InterPro" id="IPR006062">
    <property type="entry name" value="His_biosynth"/>
</dbReference>
<dbReference type="Gene3D" id="3.20.20.70">
    <property type="entry name" value="Aldolase class I"/>
    <property type="match status" value="1"/>
</dbReference>
<dbReference type="PANTHER" id="PTHR43090">
    <property type="entry name" value="1-(5-PHOSPHORIBOSYL)-5-[(5-PHOSPHORIBOSYLAMINO)METHYLIDENEAMINO] IMIDAZOLE-4-CARBOXAMIDE ISOMERASE"/>
    <property type="match status" value="1"/>
</dbReference>
<dbReference type="InterPro" id="IPR013785">
    <property type="entry name" value="Aldolase_TIM"/>
</dbReference>